<sequence length="170" mass="19757">MKLLDCMGEDPIELCHFETMLEDAERESLNFVTHYRDVFQGHCASCFSLTQNNAAWGLADKYWFTDISEMLEPWQELAQIYLDADFPVYLSENYFEVYRKLRVVKGAKYQSFFISGCLEHHGEVVRVEEQGLSDEDAEFFTVYGKDANGLSWAINDFPNRPKAEAYMSKL</sequence>
<dbReference type="EMBL" id="JMIU01000002">
    <property type="protein sequence ID" value="KDN94631.1"/>
    <property type="molecule type" value="Genomic_DNA"/>
</dbReference>
<dbReference type="RefSeq" id="WP_029913688.1">
    <property type="nucleotide sequence ID" value="NZ_JMIU01000002.1"/>
</dbReference>
<gene>
    <name evidence="1" type="ORF">EI16_12070</name>
</gene>
<keyword evidence="2" id="KW-1185">Reference proteome</keyword>
<proteinExistence type="predicted"/>
<protein>
    <submittedName>
        <fullName evidence="1">Uncharacterized protein</fullName>
    </submittedName>
</protein>
<evidence type="ECO:0000313" key="1">
    <source>
        <dbReference type="EMBL" id="KDN94631.1"/>
    </source>
</evidence>
<dbReference type="Proteomes" id="UP000027341">
    <property type="component" value="Unassembled WGS sequence"/>
</dbReference>
<accession>A0A066ZWB4</accession>
<dbReference type="STRING" id="28885.EI16_12070"/>
<name>A0A066ZWB4_HYDMR</name>
<organism evidence="1 2">
    <name type="scientific">Hydrogenovibrio marinus</name>
    <dbReference type="NCBI Taxonomy" id="28885"/>
    <lineage>
        <taxon>Bacteria</taxon>
        <taxon>Pseudomonadati</taxon>
        <taxon>Pseudomonadota</taxon>
        <taxon>Gammaproteobacteria</taxon>
        <taxon>Thiotrichales</taxon>
        <taxon>Piscirickettsiaceae</taxon>
        <taxon>Hydrogenovibrio</taxon>
    </lineage>
</organism>
<reference evidence="1 2" key="1">
    <citation type="submission" date="2014-04" db="EMBL/GenBank/DDBJ databases">
        <title>Draft genome sequence of Hydrogenovibrio marinus MH-110, a model organism for aerobic H2 metabolism.</title>
        <authorList>
            <person name="Cha H.J."/>
            <person name="Jo B.H."/>
            <person name="Hwang B.H."/>
        </authorList>
    </citation>
    <scope>NUCLEOTIDE SEQUENCE [LARGE SCALE GENOMIC DNA]</scope>
    <source>
        <strain evidence="1 2">MH-110</strain>
    </source>
</reference>
<evidence type="ECO:0000313" key="2">
    <source>
        <dbReference type="Proteomes" id="UP000027341"/>
    </source>
</evidence>
<comment type="caution">
    <text evidence="1">The sequence shown here is derived from an EMBL/GenBank/DDBJ whole genome shotgun (WGS) entry which is preliminary data.</text>
</comment>
<dbReference type="AlphaFoldDB" id="A0A066ZWB4"/>